<feature type="compositionally biased region" description="Basic and acidic residues" evidence="1">
    <location>
        <begin position="12"/>
        <end position="29"/>
    </location>
</feature>
<reference evidence="2 3" key="1">
    <citation type="journal article" date="2017" name="Gigascience">
        <title>Genome sequence of the small brown planthopper, Laodelphax striatellus.</title>
        <authorList>
            <person name="Zhu J."/>
            <person name="Jiang F."/>
            <person name="Wang X."/>
            <person name="Yang P."/>
            <person name="Bao Y."/>
            <person name="Zhao W."/>
            <person name="Wang W."/>
            <person name="Lu H."/>
            <person name="Wang Q."/>
            <person name="Cui N."/>
            <person name="Li J."/>
            <person name="Chen X."/>
            <person name="Luo L."/>
            <person name="Yu J."/>
            <person name="Kang L."/>
            <person name="Cui F."/>
        </authorList>
    </citation>
    <scope>NUCLEOTIDE SEQUENCE [LARGE SCALE GENOMIC DNA]</scope>
    <source>
        <strain evidence="2">Lst14</strain>
    </source>
</reference>
<organism evidence="2 3">
    <name type="scientific">Laodelphax striatellus</name>
    <name type="common">Small brown planthopper</name>
    <name type="synonym">Delphax striatella</name>
    <dbReference type="NCBI Taxonomy" id="195883"/>
    <lineage>
        <taxon>Eukaryota</taxon>
        <taxon>Metazoa</taxon>
        <taxon>Ecdysozoa</taxon>
        <taxon>Arthropoda</taxon>
        <taxon>Hexapoda</taxon>
        <taxon>Insecta</taxon>
        <taxon>Pterygota</taxon>
        <taxon>Neoptera</taxon>
        <taxon>Paraneoptera</taxon>
        <taxon>Hemiptera</taxon>
        <taxon>Auchenorrhyncha</taxon>
        <taxon>Fulgoroidea</taxon>
        <taxon>Delphacidae</taxon>
        <taxon>Criomorphinae</taxon>
        <taxon>Laodelphax</taxon>
    </lineage>
</organism>
<accession>A0A482XAM5</accession>
<feature type="region of interest" description="Disordered" evidence="1">
    <location>
        <begin position="1"/>
        <end position="75"/>
    </location>
</feature>
<feature type="compositionally biased region" description="Basic and acidic residues" evidence="1">
    <location>
        <begin position="42"/>
        <end position="62"/>
    </location>
</feature>
<protein>
    <submittedName>
        <fullName evidence="2">Uncharacterized protein</fullName>
    </submittedName>
</protein>
<proteinExistence type="predicted"/>
<dbReference type="EMBL" id="QKKF02013937">
    <property type="protein sequence ID" value="RZF42874.1"/>
    <property type="molecule type" value="Genomic_DNA"/>
</dbReference>
<comment type="caution">
    <text evidence="2">The sequence shown here is derived from an EMBL/GenBank/DDBJ whole genome shotgun (WGS) entry which is preliminary data.</text>
</comment>
<dbReference type="OrthoDB" id="10534214at2759"/>
<dbReference type="InParanoid" id="A0A482XAM5"/>
<dbReference type="Proteomes" id="UP000291343">
    <property type="component" value="Unassembled WGS sequence"/>
</dbReference>
<gene>
    <name evidence="2" type="ORF">LSTR_LSTR003698</name>
</gene>
<sequence length="75" mass="8790">MMLTNEFGASGLKDRRSLDRNMEASDQKRAPIYIQASFDPDLIDRETHQRIKRSDSNGRKDNTYPAYPTNTRIWQ</sequence>
<evidence type="ECO:0000313" key="3">
    <source>
        <dbReference type="Proteomes" id="UP000291343"/>
    </source>
</evidence>
<evidence type="ECO:0000256" key="1">
    <source>
        <dbReference type="SAM" id="MobiDB-lite"/>
    </source>
</evidence>
<dbReference type="AlphaFoldDB" id="A0A482XAM5"/>
<keyword evidence="3" id="KW-1185">Reference proteome</keyword>
<evidence type="ECO:0000313" key="2">
    <source>
        <dbReference type="EMBL" id="RZF42874.1"/>
    </source>
</evidence>
<name>A0A482XAM5_LAOST</name>